<sequence>MARVKGKLQLENWVTVEKFREHYDLSPSYAYQLVNAKGFPSKRLGTKRGIRVDLNKTDEYFDKKFN</sequence>
<dbReference type="Proteomes" id="UP001519342">
    <property type="component" value="Unassembled WGS sequence"/>
</dbReference>
<evidence type="ECO:0000313" key="1">
    <source>
        <dbReference type="EMBL" id="MBP1925840.1"/>
    </source>
</evidence>
<reference evidence="1 2" key="1">
    <citation type="submission" date="2021-03" db="EMBL/GenBank/DDBJ databases">
        <title>Genomic Encyclopedia of Type Strains, Phase IV (KMG-IV): sequencing the most valuable type-strain genomes for metagenomic binning, comparative biology and taxonomic classification.</title>
        <authorList>
            <person name="Goeker M."/>
        </authorList>
    </citation>
    <scope>NUCLEOTIDE SEQUENCE [LARGE SCALE GENOMIC DNA]</scope>
    <source>
        <strain evidence="1 2">DSM 24004</strain>
    </source>
</reference>
<name>A0ABS4GDR9_9FIRM</name>
<organism evidence="1 2">
    <name type="scientific">Sedimentibacter acidaminivorans</name>
    <dbReference type="NCBI Taxonomy" id="913099"/>
    <lineage>
        <taxon>Bacteria</taxon>
        <taxon>Bacillati</taxon>
        <taxon>Bacillota</taxon>
        <taxon>Tissierellia</taxon>
        <taxon>Sedimentibacter</taxon>
    </lineage>
</organism>
<dbReference type="RefSeq" id="WP_209511579.1">
    <property type="nucleotide sequence ID" value="NZ_JAGGKS010000004.1"/>
</dbReference>
<gene>
    <name evidence="1" type="ORF">J2Z76_001701</name>
</gene>
<dbReference type="EMBL" id="JAGGKS010000004">
    <property type="protein sequence ID" value="MBP1925840.1"/>
    <property type="molecule type" value="Genomic_DNA"/>
</dbReference>
<protein>
    <recommendedName>
        <fullName evidence="3">Helix-turn-helix domain-containing protein</fullName>
    </recommendedName>
</protein>
<evidence type="ECO:0008006" key="3">
    <source>
        <dbReference type="Google" id="ProtNLM"/>
    </source>
</evidence>
<evidence type="ECO:0000313" key="2">
    <source>
        <dbReference type="Proteomes" id="UP001519342"/>
    </source>
</evidence>
<accession>A0ABS4GDR9</accession>
<proteinExistence type="predicted"/>
<keyword evidence="2" id="KW-1185">Reference proteome</keyword>
<comment type="caution">
    <text evidence="1">The sequence shown here is derived from an EMBL/GenBank/DDBJ whole genome shotgun (WGS) entry which is preliminary data.</text>
</comment>